<dbReference type="AlphaFoldDB" id="Q2FP26"/>
<organism evidence="2 3">
    <name type="scientific">Methanospirillum hungatei JF-1 (strain ATCC 27890 / DSM 864 / NBRC 100397 / JF-1)</name>
    <dbReference type="NCBI Taxonomy" id="323259"/>
    <lineage>
        <taxon>Archaea</taxon>
        <taxon>Methanobacteriati</taxon>
        <taxon>Methanobacteriota</taxon>
        <taxon>Stenosarchaea group</taxon>
        <taxon>Methanomicrobia</taxon>
        <taxon>Methanomicrobiales</taxon>
        <taxon>Methanospirillaceae</taxon>
        <taxon>Methanospirillum</taxon>
    </lineage>
</organism>
<dbReference type="InterPro" id="IPR008254">
    <property type="entry name" value="Flavodoxin/NO_synth"/>
</dbReference>
<feature type="domain" description="Flavodoxin-like" evidence="1">
    <location>
        <begin position="3"/>
        <end position="75"/>
    </location>
</feature>
<dbReference type="eggNOG" id="arCOG02449">
    <property type="taxonomic scope" value="Archaea"/>
</dbReference>
<dbReference type="Proteomes" id="UP000001941">
    <property type="component" value="Chromosome"/>
</dbReference>
<dbReference type="RefSeq" id="WP_011448303.1">
    <property type="nucleotide sequence ID" value="NC_007796.1"/>
</dbReference>
<protein>
    <recommendedName>
        <fullName evidence="1">Flavodoxin-like domain-containing protein</fullName>
    </recommendedName>
</protein>
<evidence type="ECO:0000259" key="1">
    <source>
        <dbReference type="PROSITE" id="PS50902"/>
    </source>
</evidence>
<dbReference type="EMBL" id="CP000254">
    <property type="protein sequence ID" value="ABD41026.1"/>
    <property type="molecule type" value="Genomic_DNA"/>
</dbReference>
<dbReference type="InterPro" id="IPR029039">
    <property type="entry name" value="Flavoprotein-like_sf"/>
</dbReference>
<name>Q2FP26_METHJ</name>
<dbReference type="EnsemblBacteria" id="ABD41026">
    <property type="protein sequence ID" value="ABD41026"/>
    <property type="gene ID" value="Mhun_1283"/>
</dbReference>
<dbReference type="PROSITE" id="PS50902">
    <property type="entry name" value="FLAVODOXIN_LIKE"/>
    <property type="match status" value="1"/>
</dbReference>
<dbReference type="STRING" id="323259.Mhun_1283"/>
<reference evidence="3" key="1">
    <citation type="journal article" date="2016" name="Stand. Genomic Sci.">
        <title>Complete genome sequence of Methanospirillum hungatei type strain JF1.</title>
        <authorList>
            <person name="Gunsalus R.P."/>
            <person name="Cook L.E."/>
            <person name="Crable B."/>
            <person name="Rohlin L."/>
            <person name="McDonald E."/>
            <person name="Mouttaki H."/>
            <person name="Sieber J.R."/>
            <person name="Poweleit N."/>
            <person name="Zhou H."/>
            <person name="Lapidus A.L."/>
            <person name="Daligault H.E."/>
            <person name="Land M."/>
            <person name="Gilna P."/>
            <person name="Ivanova N."/>
            <person name="Kyrpides N."/>
            <person name="Culley D.E."/>
            <person name="McInerney M.J."/>
        </authorList>
    </citation>
    <scope>NUCLEOTIDE SEQUENCE [LARGE SCALE GENOMIC DNA]</scope>
    <source>
        <strain evidence="3">ATCC 27890 / DSM 864 / NBRC 100397 / JF-1</strain>
    </source>
</reference>
<evidence type="ECO:0000313" key="2">
    <source>
        <dbReference type="EMBL" id="ABD41026.1"/>
    </source>
</evidence>
<keyword evidence="3" id="KW-1185">Reference proteome</keyword>
<dbReference type="GeneID" id="3925004"/>
<proteinExistence type="predicted"/>
<dbReference type="SUPFAM" id="SSF52218">
    <property type="entry name" value="Flavoproteins"/>
    <property type="match status" value="1"/>
</dbReference>
<evidence type="ECO:0000313" key="3">
    <source>
        <dbReference type="Proteomes" id="UP000001941"/>
    </source>
</evidence>
<accession>Q2FP26</accession>
<dbReference type="GO" id="GO:0010181">
    <property type="term" value="F:FMN binding"/>
    <property type="evidence" value="ECO:0007669"/>
    <property type="project" value="InterPro"/>
</dbReference>
<dbReference type="HOGENOM" id="CLU_2662336_0_0_2"/>
<gene>
    <name evidence="2" type="ordered locus">Mhun_1283</name>
</gene>
<dbReference type="KEGG" id="mhu:Mhun_1283"/>
<sequence length="75" mass="8205">MKTTLYYFTGNGNSLSVARKISEKIEDAELISVVSQMKTDKAITAPSGRVGIICPVYDAGIPAIVRDFLHPTKNY</sequence>
<dbReference type="InParanoid" id="Q2FP26"/>
<dbReference type="OrthoDB" id="2837at2157"/>